<keyword evidence="4 13" id="KW-0055">Arginine biosynthesis</keyword>
<dbReference type="UniPathway" id="UPA00070">
    <property type="reaction ID" value="UER00115"/>
</dbReference>
<feature type="domain" description="Carbamoyl-phosphate synthase small subunit N-terminal" evidence="14">
    <location>
        <begin position="7"/>
        <end position="140"/>
    </location>
</feature>
<comment type="pathway">
    <text evidence="1 13">Pyrimidine metabolism; UMP biosynthesis via de novo pathway; (S)-dihydroorotate from bicarbonate: step 1/3.</text>
</comment>
<feature type="binding site" evidence="13">
    <location>
        <position position="304"/>
    </location>
    <ligand>
        <name>L-glutamine</name>
        <dbReference type="ChEBI" id="CHEBI:58359"/>
    </ligand>
</feature>
<dbReference type="STRING" id="45610.AOC03_02455"/>
<dbReference type="Proteomes" id="UP000059847">
    <property type="component" value="Chromosome"/>
</dbReference>
<evidence type="ECO:0000256" key="13">
    <source>
        <dbReference type="HAMAP-Rule" id="MF_01209"/>
    </source>
</evidence>
<dbReference type="InterPro" id="IPR050472">
    <property type="entry name" value="Anth_synth/Amidotransfase"/>
</dbReference>
<dbReference type="NCBIfam" id="TIGR01368">
    <property type="entry name" value="CPSaseIIsmall"/>
    <property type="match status" value="1"/>
</dbReference>
<feature type="binding site" evidence="13">
    <location>
        <position position="344"/>
    </location>
    <ligand>
        <name>L-glutamine</name>
        <dbReference type="ChEBI" id="CHEBI:58359"/>
    </ligand>
</feature>
<evidence type="ECO:0000256" key="12">
    <source>
        <dbReference type="ARBA" id="ARBA00049285"/>
    </source>
</evidence>
<name>A0A0M4SWA8_9GAMM</name>
<dbReference type="InterPro" id="IPR017926">
    <property type="entry name" value="GATASE"/>
</dbReference>
<dbReference type="Gene3D" id="3.50.30.20">
    <property type="entry name" value="Carbamoyl-phosphate synthase small subunit, N-terminal domain"/>
    <property type="match status" value="1"/>
</dbReference>
<dbReference type="SUPFAM" id="SSF52021">
    <property type="entry name" value="Carbamoyl phosphate synthetase, small subunit N-terminal domain"/>
    <property type="match status" value="1"/>
</dbReference>
<dbReference type="Pfam" id="PF00988">
    <property type="entry name" value="CPSase_sm_chain"/>
    <property type="match status" value="1"/>
</dbReference>
<feature type="binding site" evidence="13">
    <location>
        <position position="345"/>
    </location>
    <ligand>
        <name>L-glutamine</name>
        <dbReference type="ChEBI" id="CHEBI:58359"/>
    </ligand>
</feature>
<dbReference type="PRINTS" id="PR00099">
    <property type="entry name" value="CPSGATASE"/>
</dbReference>
<evidence type="ECO:0000256" key="1">
    <source>
        <dbReference type="ARBA" id="ARBA00004812"/>
    </source>
</evidence>
<dbReference type="Pfam" id="PF00117">
    <property type="entry name" value="GATase"/>
    <property type="match status" value="1"/>
</dbReference>
<comment type="subunit">
    <text evidence="13">Composed of two chains; the small (or glutamine) chain promotes the hydrolysis of glutamine to ammonia, which is used by the large (or ammonia) chain to synthesize carbamoyl phosphate. Tetramer of heterodimers (alpha,beta)4.</text>
</comment>
<evidence type="ECO:0000313" key="15">
    <source>
        <dbReference type="EMBL" id="ALF59048.1"/>
    </source>
</evidence>
<evidence type="ECO:0000256" key="6">
    <source>
        <dbReference type="ARBA" id="ARBA00022605"/>
    </source>
</evidence>
<evidence type="ECO:0000256" key="8">
    <source>
        <dbReference type="ARBA" id="ARBA00022840"/>
    </source>
</evidence>
<feature type="binding site" evidence="13">
    <location>
        <position position="273"/>
    </location>
    <ligand>
        <name>L-glutamine</name>
        <dbReference type="ChEBI" id="CHEBI:58359"/>
    </ligand>
</feature>
<evidence type="ECO:0000259" key="14">
    <source>
        <dbReference type="SMART" id="SM01097"/>
    </source>
</evidence>
<evidence type="ECO:0000256" key="3">
    <source>
        <dbReference type="ARBA" id="ARBA00007800"/>
    </source>
</evidence>
<evidence type="ECO:0000256" key="9">
    <source>
        <dbReference type="ARBA" id="ARBA00022962"/>
    </source>
</evidence>
<evidence type="ECO:0000256" key="11">
    <source>
        <dbReference type="ARBA" id="ARBA00048816"/>
    </source>
</evidence>
<feature type="binding site" evidence="13">
    <location>
        <position position="51"/>
    </location>
    <ligand>
        <name>L-glutamine</name>
        <dbReference type="ChEBI" id="CHEBI:58359"/>
    </ligand>
</feature>
<dbReference type="InterPro" id="IPR035686">
    <property type="entry name" value="CPSase_GATase1"/>
</dbReference>
<dbReference type="InterPro" id="IPR002474">
    <property type="entry name" value="CarbamoylP_synth_ssu_N"/>
</dbReference>
<dbReference type="GO" id="GO:0004088">
    <property type="term" value="F:carbamoyl-phosphate synthase (glutamine-hydrolyzing) activity"/>
    <property type="evidence" value="ECO:0007669"/>
    <property type="project" value="UniProtKB-UniRule"/>
</dbReference>
<comment type="catalytic activity">
    <reaction evidence="11 13">
        <text>hydrogencarbonate + L-glutamine + 2 ATP + H2O = carbamoyl phosphate + L-glutamate + 2 ADP + phosphate + 2 H(+)</text>
        <dbReference type="Rhea" id="RHEA:18633"/>
        <dbReference type="ChEBI" id="CHEBI:15377"/>
        <dbReference type="ChEBI" id="CHEBI:15378"/>
        <dbReference type="ChEBI" id="CHEBI:17544"/>
        <dbReference type="ChEBI" id="CHEBI:29985"/>
        <dbReference type="ChEBI" id="CHEBI:30616"/>
        <dbReference type="ChEBI" id="CHEBI:43474"/>
        <dbReference type="ChEBI" id="CHEBI:58228"/>
        <dbReference type="ChEBI" id="CHEBI:58359"/>
        <dbReference type="ChEBI" id="CHEBI:456216"/>
        <dbReference type="EC" id="6.3.5.5"/>
    </reaction>
</comment>
<organism evidence="15 16">
    <name type="scientific">Psychrobacter urativorans</name>
    <dbReference type="NCBI Taxonomy" id="45610"/>
    <lineage>
        <taxon>Bacteria</taxon>
        <taxon>Pseudomonadati</taxon>
        <taxon>Pseudomonadota</taxon>
        <taxon>Gammaproteobacteria</taxon>
        <taxon>Moraxellales</taxon>
        <taxon>Moraxellaceae</taxon>
        <taxon>Psychrobacter</taxon>
    </lineage>
</organism>
<comment type="pathway">
    <text evidence="2 13">Amino-acid biosynthesis; L-arginine biosynthesis; carbamoyl phosphate from bicarbonate: step 1/1.</text>
</comment>
<feature type="binding site" evidence="13">
    <location>
        <position position="342"/>
    </location>
    <ligand>
        <name>L-glutamine</name>
        <dbReference type="ChEBI" id="CHEBI:58359"/>
    </ligand>
</feature>
<evidence type="ECO:0000313" key="16">
    <source>
        <dbReference type="Proteomes" id="UP000059847"/>
    </source>
</evidence>
<dbReference type="PANTHER" id="PTHR43418">
    <property type="entry name" value="MULTIFUNCTIONAL TRYPTOPHAN BIOSYNTHESIS PROTEIN-RELATED"/>
    <property type="match status" value="1"/>
</dbReference>
<feature type="binding site" evidence="13">
    <location>
        <position position="271"/>
    </location>
    <ligand>
        <name>L-glutamine</name>
        <dbReference type="ChEBI" id="CHEBI:58359"/>
    </ligand>
</feature>
<comment type="catalytic activity">
    <reaction evidence="12 13">
        <text>L-glutamine + H2O = L-glutamate + NH4(+)</text>
        <dbReference type="Rhea" id="RHEA:15889"/>
        <dbReference type="ChEBI" id="CHEBI:15377"/>
        <dbReference type="ChEBI" id="CHEBI:28938"/>
        <dbReference type="ChEBI" id="CHEBI:29985"/>
        <dbReference type="ChEBI" id="CHEBI:58359"/>
    </reaction>
</comment>
<dbReference type="PRINTS" id="PR00097">
    <property type="entry name" value="ANTSNTHASEII"/>
</dbReference>
<protein>
    <recommendedName>
        <fullName evidence="13">Carbamoyl phosphate synthase small chain</fullName>
        <ecNumber evidence="13">6.3.5.5</ecNumber>
    </recommendedName>
    <alternativeName>
        <fullName evidence="13">Carbamoyl phosphate synthetase glutamine chain</fullName>
    </alternativeName>
</protein>
<feature type="binding site" evidence="13">
    <location>
        <position position="301"/>
    </location>
    <ligand>
        <name>L-glutamine</name>
        <dbReference type="ChEBI" id="CHEBI:58359"/>
    </ligand>
</feature>
<dbReference type="OrthoDB" id="9804328at2"/>
<feature type="active site" evidence="13">
    <location>
        <position position="386"/>
    </location>
</feature>
<keyword evidence="10 13" id="KW-0665">Pyrimidine biosynthesis</keyword>
<evidence type="ECO:0000256" key="5">
    <source>
        <dbReference type="ARBA" id="ARBA00022598"/>
    </source>
</evidence>
<evidence type="ECO:0000256" key="4">
    <source>
        <dbReference type="ARBA" id="ARBA00022571"/>
    </source>
</evidence>
<dbReference type="AlphaFoldDB" id="A0A0M4SWA8"/>
<dbReference type="GO" id="GO:0004359">
    <property type="term" value="F:glutaminase activity"/>
    <property type="evidence" value="ECO:0007669"/>
    <property type="project" value="RHEA"/>
</dbReference>
<feature type="active site" evidence="13">
    <location>
        <position position="384"/>
    </location>
</feature>
<dbReference type="GO" id="GO:0005524">
    <property type="term" value="F:ATP binding"/>
    <property type="evidence" value="ECO:0007669"/>
    <property type="project" value="UniProtKB-UniRule"/>
</dbReference>
<dbReference type="InterPro" id="IPR029062">
    <property type="entry name" value="Class_I_gatase-like"/>
</dbReference>
<sequence>MNSSTEIQAILALADGTIFRGVSIGSAGHRVGEVVFNTAMTGYQEILTDPSYARQLVTLTYPHIGNTGTNSEDAESGNNHQVWAEGLIIRDSTMVTSSFRHSESLTDYLKRNNTVAIAEIDTRQLTRLLRDKGAQHGCIMTASNGETISTTDEQQAIKLAQEFAGISGMDLAKECCHPEGFEWTAGTWELSDTLLNRDIAGSHDSGTGGFFKHLGTHIESKYNVVAYDFGSKTNILRMLVDRGCHVTVVPAQTPIADVLAMNPDGIFLSNGPGDPAACGYAIDAVRHIIEETDIPTFGICLGHQLIGLASGANTIKMKTGHHGANHPVQDLASGTVMITSQNHGFAVDEDTLPANVKATHRSLFDGTNQGIELTNKPVFSFQGHPEASPGPHDCAPLFDKFITMMENAKTEQA</sequence>
<dbReference type="KEGG" id="pur:AOC03_02455"/>
<dbReference type="InterPro" id="IPR036480">
    <property type="entry name" value="CarbP_synth_ssu_N_sf"/>
</dbReference>
<dbReference type="PANTHER" id="PTHR43418:SF7">
    <property type="entry name" value="CARBAMOYL-PHOSPHATE SYNTHASE SMALL CHAIN"/>
    <property type="match status" value="1"/>
</dbReference>
<dbReference type="GO" id="GO:0044205">
    <property type="term" value="P:'de novo' UMP biosynthetic process"/>
    <property type="evidence" value="ECO:0007669"/>
    <property type="project" value="UniProtKB-UniRule"/>
</dbReference>
<feature type="region of interest" description="CPSase" evidence="13">
    <location>
        <begin position="1"/>
        <end position="222"/>
    </location>
</feature>
<keyword evidence="5 13" id="KW-0436">Ligase</keyword>
<dbReference type="EC" id="6.3.5.5" evidence="13"/>
<dbReference type="InterPro" id="IPR006274">
    <property type="entry name" value="CarbamoylP_synth_ssu"/>
</dbReference>
<dbReference type="SUPFAM" id="SSF52317">
    <property type="entry name" value="Class I glutamine amidotransferase-like"/>
    <property type="match status" value="1"/>
</dbReference>
<dbReference type="GO" id="GO:0006526">
    <property type="term" value="P:L-arginine biosynthetic process"/>
    <property type="evidence" value="ECO:0007669"/>
    <property type="project" value="UniProtKB-UniRule"/>
</dbReference>
<evidence type="ECO:0000256" key="7">
    <source>
        <dbReference type="ARBA" id="ARBA00022741"/>
    </source>
</evidence>
<dbReference type="HAMAP" id="MF_01209">
    <property type="entry name" value="CPSase_S_chain"/>
    <property type="match status" value="1"/>
</dbReference>
<comment type="similarity">
    <text evidence="3 13">Belongs to the CarA family.</text>
</comment>
<evidence type="ECO:0000256" key="2">
    <source>
        <dbReference type="ARBA" id="ARBA00005077"/>
    </source>
</evidence>
<dbReference type="GO" id="GO:0006207">
    <property type="term" value="P:'de novo' pyrimidine nucleobase biosynthetic process"/>
    <property type="evidence" value="ECO:0007669"/>
    <property type="project" value="InterPro"/>
</dbReference>
<reference evidence="15 16" key="1">
    <citation type="submission" date="2015-09" db="EMBL/GenBank/DDBJ databases">
        <title>Complete genome of Psychrobacter urativorans R10.10B.</title>
        <authorList>
            <person name="See-Too W.S."/>
            <person name="Chan K.G."/>
        </authorList>
    </citation>
    <scope>NUCLEOTIDE SEQUENCE [LARGE SCALE GENOMIC DNA]</scope>
    <source>
        <strain evidence="15 16">R10.10B</strain>
    </source>
</reference>
<dbReference type="NCBIfam" id="NF009475">
    <property type="entry name" value="PRK12838.1"/>
    <property type="match status" value="1"/>
</dbReference>
<dbReference type="EMBL" id="CP012678">
    <property type="protein sequence ID" value="ALF59048.1"/>
    <property type="molecule type" value="Genomic_DNA"/>
</dbReference>
<keyword evidence="8 13" id="KW-0067">ATP-binding</keyword>
<keyword evidence="6 13" id="KW-0028">Amino-acid biosynthesis</keyword>
<gene>
    <name evidence="13" type="primary">carA</name>
    <name evidence="15" type="ORF">AOC03_02455</name>
</gene>
<proteinExistence type="inferred from homology"/>
<dbReference type="FunFam" id="3.40.50.880:FF:000011">
    <property type="entry name" value="Carbamoyl-phosphate synthase small chain"/>
    <property type="match status" value="1"/>
</dbReference>
<dbReference type="PRINTS" id="PR00096">
    <property type="entry name" value="GATASE"/>
</dbReference>
<dbReference type="Gene3D" id="3.40.50.880">
    <property type="match status" value="1"/>
</dbReference>
<keyword evidence="16" id="KW-1185">Reference proteome</keyword>
<dbReference type="GO" id="GO:0006541">
    <property type="term" value="P:glutamine metabolic process"/>
    <property type="evidence" value="ECO:0007669"/>
    <property type="project" value="InterPro"/>
</dbReference>
<keyword evidence="7 13" id="KW-0547">Nucleotide-binding</keyword>
<accession>A0A0M4SWA8</accession>
<evidence type="ECO:0000256" key="10">
    <source>
        <dbReference type="ARBA" id="ARBA00022975"/>
    </source>
</evidence>
<comment type="function">
    <text evidence="13">Small subunit of the glutamine-dependent carbamoyl phosphate synthetase (CPSase). CPSase catalyzes the formation of carbamoyl phosphate from the ammonia moiety of glutamine, carbonate, and phosphate donated by ATP, constituting the first step of 2 biosynthetic pathways, one leading to arginine and/or urea and the other to pyrimidine nucleotides. The small subunit (glutamine amidotransferase) binds and cleaves glutamine to supply the large subunit with the substrate ammonia.</text>
</comment>
<dbReference type="RefSeq" id="WP_062533444.1">
    <property type="nucleotide sequence ID" value="NZ_CP012678.1"/>
</dbReference>
<keyword evidence="9 13" id="KW-0315">Glutamine amidotransferase</keyword>
<dbReference type="CDD" id="cd01744">
    <property type="entry name" value="GATase1_CPSase"/>
    <property type="match status" value="1"/>
</dbReference>
<dbReference type="UniPathway" id="UPA00068">
    <property type="reaction ID" value="UER00171"/>
</dbReference>
<dbReference type="FunFam" id="3.50.30.20:FF:000001">
    <property type="entry name" value="Carbamoyl-phosphate synthase small chain"/>
    <property type="match status" value="1"/>
</dbReference>
<feature type="active site" description="Nucleophile" evidence="13">
    <location>
        <position position="300"/>
    </location>
</feature>
<dbReference type="SMART" id="SM01097">
    <property type="entry name" value="CPSase_sm_chain"/>
    <property type="match status" value="1"/>
</dbReference>
<dbReference type="PROSITE" id="PS51273">
    <property type="entry name" value="GATASE_TYPE_1"/>
    <property type="match status" value="1"/>
</dbReference>